<evidence type="ECO:0000259" key="1">
    <source>
        <dbReference type="SMART" id="SM00382"/>
    </source>
</evidence>
<proteinExistence type="predicted"/>
<dbReference type="InterPro" id="IPR011704">
    <property type="entry name" value="ATPase_dyneun-rel_AAA"/>
</dbReference>
<feature type="domain" description="AAA+ ATPase" evidence="1">
    <location>
        <begin position="16"/>
        <end position="169"/>
    </location>
</feature>
<gene>
    <name evidence="2" type="ORF">P8V03_08210</name>
</gene>
<reference evidence="2 3" key="1">
    <citation type="submission" date="2023-04" db="EMBL/GenBank/DDBJ databases">
        <title>Clostridium tannerae sp. nov., isolated from the fecal material of an alpaca.</title>
        <authorList>
            <person name="Miller S."/>
            <person name="Hendry M."/>
            <person name="King J."/>
            <person name="Sankaranarayanan K."/>
            <person name="Lawson P.A."/>
        </authorList>
    </citation>
    <scope>NUCLEOTIDE SEQUENCE [LARGE SCALE GENOMIC DNA]</scope>
    <source>
        <strain evidence="2 3">A1-XYC3</strain>
    </source>
</reference>
<dbReference type="SMART" id="SM00382">
    <property type="entry name" value="AAA"/>
    <property type="match status" value="1"/>
</dbReference>
<sequence length="381" mass="44302">MNFIDTLLTADLVIKSGAVPLLIGESGIGKTALAKTLAEKEAYYLVTIDGNMLKEGEIGGLPTVEDYTVNMGGKEVIKKRTVYAVHTKLQEIDDIISKNPDEEVLLFIDEINRCEHSVQQELMNIILNREINGYRLHQNVKVIAAMNPSSKYDDFAGTDYGVIDMDRAQEDRFVWIELEADTKSWLQWGMERNHIKGEKNIHEHVLEFIANFPEFLHTPNSQEMIKATPRSWERVSNSYKVYLKSQNKIPSRIFYNVVRGNVGGSIAQDFINFIENNKNPLIRPEDLFRNDELADDLREKVKDESHSRLYLSAKNALIYLAEEKHSEFEIRLFTDFLQLYPTDLRMAIMQEIKWNYEDNLYKEFLNEEVFIESYFSMYEKL</sequence>
<dbReference type="Gene3D" id="3.40.50.300">
    <property type="entry name" value="P-loop containing nucleotide triphosphate hydrolases"/>
    <property type="match status" value="1"/>
</dbReference>
<evidence type="ECO:0000313" key="3">
    <source>
        <dbReference type="Proteomes" id="UP001281656"/>
    </source>
</evidence>
<dbReference type="SUPFAM" id="SSF52540">
    <property type="entry name" value="P-loop containing nucleoside triphosphate hydrolases"/>
    <property type="match status" value="1"/>
</dbReference>
<protein>
    <submittedName>
        <fullName evidence="2">AAA family ATPase</fullName>
    </submittedName>
</protein>
<dbReference type="InterPro" id="IPR027417">
    <property type="entry name" value="P-loop_NTPase"/>
</dbReference>
<name>A0ABU4JSK8_9CLOT</name>
<dbReference type="EMBL" id="JARUJP010000007">
    <property type="protein sequence ID" value="MDW8801140.1"/>
    <property type="molecule type" value="Genomic_DNA"/>
</dbReference>
<keyword evidence="3" id="KW-1185">Reference proteome</keyword>
<comment type="caution">
    <text evidence="2">The sequence shown here is derived from an EMBL/GenBank/DDBJ whole genome shotgun (WGS) entry which is preliminary data.</text>
</comment>
<dbReference type="Pfam" id="PF07728">
    <property type="entry name" value="AAA_5"/>
    <property type="match status" value="1"/>
</dbReference>
<dbReference type="InterPro" id="IPR003593">
    <property type="entry name" value="AAA+_ATPase"/>
</dbReference>
<dbReference type="RefSeq" id="WP_318797821.1">
    <property type="nucleotide sequence ID" value="NZ_JARUJP010000007.1"/>
</dbReference>
<dbReference type="Proteomes" id="UP001281656">
    <property type="component" value="Unassembled WGS sequence"/>
</dbReference>
<evidence type="ECO:0000313" key="2">
    <source>
        <dbReference type="EMBL" id="MDW8801140.1"/>
    </source>
</evidence>
<accession>A0ABU4JSK8</accession>
<dbReference type="CDD" id="cd00009">
    <property type="entry name" value="AAA"/>
    <property type="match status" value="1"/>
</dbReference>
<organism evidence="2 3">
    <name type="scientific">Clostridium tanneri</name>
    <dbReference type="NCBI Taxonomy" id="3037988"/>
    <lineage>
        <taxon>Bacteria</taxon>
        <taxon>Bacillati</taxon>
        <taxon>Bacillota</taxon>
        <taxon>Clostridia</taxon>
        <taxon>Eubacteriales</taxon>
        <taxon>Clostridiaceae</taxon>
        <taxon>Clostridium</taxon>
    </lineage>
</organism>